<organism evidence="1 2">
    <name type="scientific">Bradyrhizobium betae</name>
    <dbReference type="NCBI Taxonomy" id="244734"/>
    <lineage>
        <taxon>Bacteria</taxon>
        <taxon>Pseudomonadati</taxon>
        <taxon>Pseudomonadota</taxon>
        <taxon>Alphaproteobacteria</taxon>
        <taxon>Hyphomicrobiales</taxon>
        <taxon>Nitrobacteraceae</taxon>
        <taxon>Bradyrhizobium</taxon>
    </lineage>
</organism>
<dbReference type="RefSeq" id="WP_028136455.1">
    <property type="nucleotide sequence ID" value="NZ_CP044543.1"/>
</dbReference>
<sequence>MPIAATSNALLRRLRDLLVLLLAFGHLSAAVLHSAHIDHVATSGSTETVFSTAGLGSTTGGDSVLTERHCHGCFSVSPVRATAAWSLAAAVTKPVAMPTKRLTGTSSALDTPPPKA</sequence>
<dbReference type="Proteomes" id="UP000325641">
    <property type="component" value="Chromosome"/>
</dbReference>
<evidence type="ECO:0000313" key="2">
    <source>
        <dbReference type="Proteomes" id="UP000325641"/>
    </source>
</evidence>
<dbReference type="OrthoDB" id="8237988at2"/>
<accession>A0A5P6PEP7</accession>
<dbReference type="KEGG" id="bbet:F8237_33180"/>
<proteinExistence type="predicted"/>
<dbReference type="AlphaFoldDB" id="A0A5P6PEP7"/>
<dbReference type="EMBL" id="CP044543">
    <property type="protein sequence ID" value="QFI76829.1"/>
    <property type="molecule type" value="Genomic_DNA"/>
</dbReference>
<gene>
    <name evidence="1" type="ORF">F8237_33180</name>
</gene>
<evidence type="ECO:0008006" key="3">
    <source>
        <dbReference type="Google" id="ProtNLM"/>
    </source>
</evidence>
<protein>
    <recommendedName>
        <fullName evidence="3">DUF2946 domain-containing protein</fullName>
    </recommendedName>
</protein>
<evidence type="ECO:0000313" key="1">
    <source>
        <dbReference type="EMBL" id="QFI76829.1"/>
    </source>
</evidence>
<name>A0A5P6PEP7_9BRAD</name>
<reference evidence="2" key="1">
    <citation type="submission" date="2019-10" db="EMBL/GenBank/DDBJ databases">
        <title>Complete Genome Sequence of Bradyrhizobium betae type strain PL7HG1T.</title>
        <authorList>
            <person name="Bromfield E.S.P."/>
            <person name="Cloutier S."/>
        </authorList>
    </citation>
    <scope>NUCLEOTIDE SEQUENCE [LARGE SCALE GENOMIC DNA]</scope>
    <source>
        <strain evidence="2">PL7HG1</strain>
    </source>
</reference>